<dbReference type="AlphaFoldDB" id="A0AAW9DSB9"/>
<dbReference type="PANTHER" id="PTHR30419">
    <property type="entry name" value="HTH-TYPE TRANSCRIPTIONAL REGULATOR YBHD"/>
    <property type="match status" value="1"/>
</dbReference>
<dbReference type="Proteomes" id="UP001279553">
    <property type="component" value="Unassembled WGS sequence"/>
</dbReference>
<evidence type="ECO:0000259" key="5">
    <source>
        <dbReference type="PROSITE" id="PS50931"/>
    </source>
</evidence>
<keyword evidence="4" id="KW-0804">Transcription</keyword>
<dbReference type="EMBL" id="JAWXYB010000018">
    <property type="protein sequence ID" value="MDX5931429.1"/>
    <property type="molecule type" value="Genomic_DNA"/>
</dbReference>
<keyword evidence="3" id="KW-0238">DNA-binding</keyword>
<accession>A0AAW9DSB9</accession>
<dbReference type="InterPro" id="IPR036388">
    <property type="entry name" value="WH-like_DNA-bd_sf"/>
</dbReference>
<dbReference type="GO" id="GO:0003700">
    <property type="term" value="F:DNA-binding transcription factor activity"/>
    <property type="evidence" value="ECO:0007669"/>
    <property type="project" value="InterPro"/>
</dbReference>
<comment type="similarity">
    <text evidence="1">Belongs to the LysR transcriptional regulatory family.</text>
</comment>
<feature type="domain" description="HTH lysR-type" evidence="5">
    <location>
        <begin position="1"/>
        <end position="57"/>
    </location>
</feature>
<dbReference type="Gene3D" id="3.40.190.290">
    <property type="match status" value="1"/>
</dbReference>
<name>A0AAW9DSB9_ACIAO</name>
<dbReference type="SUPFAM" id="SSF53850">
    <property type="entry name" value="Periplasmic binding protein-like II"/>
    <property type="match status" value="1"/>
</dbReference>
<dbReference type="Pfam" id="PF00126">
    <property type="entry name" value="HTH_1"/>
    <property type="match status" value="1"/>
</dbReference>
<dbReference type="Gene3D" id="1.10.10.10">
    <property type="entry name" value="Winged helix-like DNA-binding domain superfamily/Winged helix DNA-binding domain"/>
    <property type="match status" value="1"/>
</dbReference>
<dbReference type="PANTHER" id="PTHR30419:SF31">
    <property type="entry name" value="BLR3139 PROTEIN"/>
    <property type="match status" value="1"/>
</dbReference>
<comment type="caution">
    <text evidence="6">The sequence shown here is derived from an EMBL/GenBank/DDBJ whole genome shotgun (WGS) entry which is preliminary data.</text>
</comment>
<evidence type="ECO:0000256" key="4">
    <source>
        <dbReference type="ARBA" id="ARBA00023163"/>
    </source>
</evidence>
<proteinExistence type="inferred from homology"/>
<reference evidence="6 7" key="1">
    <citation type="submission" date="2023-11" db="EMBL/GenBank/DDBJ databases">
        <title>MicrobeMod: A computational toolkit for identifying prokaryotic methylation and restriction-modification with nanopore sequencing.</title>
        <authorList>
            <person name="Crits-Christoph A."/>
            <person name="Kang S.C."/>
            <person name="Lee H."/>
            <person name="Ostrov N."/>
        </authorList>
    </citation>
    <scope>NUCLEOTIDE SEQUENCE [LARGE SCALE GENOMIC DNA]</scope>
    <source>
        <strain evidence="6 7">DSMZ 700</strain>
    </source>
</reference>
<evidence type="ECO:0000313" key="6">
    <source>
        <dbReference type="EMBL" id="MDX5931429.1"/>
    </source>
</evidence>
<evidence type="ECO:0000313" key="7">
    <source>
        <dbReference type="Proteomes" id="UP001279553"/>
    </source>
</evidence>
<dbReference type="GO" id="GO:0005829">
    <property type="term" value="C:cytosol"/>
    <property type="evidence" value="ECO:0007669"/>
    <property type="project" value="TreeGrafter"/>
</dbReference>
<dbReference type="Pfam" id="PF03466">
    <property type="entry name" value="LysR_substrate"/>
    <property type="match status" value="1"/>
</dbReference>
<dbReference type="RefSeq" id="WP_319614343.1">
    <property type="nucleotide sequence ID" value="NZ_JAWXYB010000018.1"/>
</dbReference>
<dbReference type="CDD" id="cd05466">
    <property type="entry name" value="PBP2_LTTR_substrate"/>
    <property type="match status" value="1"/>
</dbReference>
<evidence type="ECO:0000256" key="3">
    <source>
        <dbReference type="ARBA" id="ARBA00023125"/>
    </source>
</evidence>
<dbReference type="InterPro" id="IPR000847">
    <property type="entry name" value="LysR_HTH_N"/>
</dbReference>
<dbReference type="PROSITE" id="PS50931">
    <property type="entry name" value="HTH_LYSR"/>
    <property type="match status" value="1"/>
</dbReference>
<organism evidence="6 7">
    <name type="scientific">Acidiphilium acidophilum</name>
    <name type="common">Thiobacillus acidophilus</name>
    <dbReference type="NCBI Taxonomy" id="76588"/>
    <lineage>
        <taxon>Bacteria</taxon>
        <taxon>Pseudomonadati</taxon>
        <taxon>Pseudomonadota</taxon>
        <taxon>Alphaproteobacteria</taxon>
        <taxon>Acetobacterales</taxon>
        <taxon>Acidocellaceae</taxon>
        <taxon>Acidiphilium</taxon>
    </lineage>
</organism>
<dbReference type="InterPro" id="IPR050950">
    <property type="entry name" value="HTH-type_LysR_regulators"/>
</dbReference>
<gene>
    <name evidence="6" type="ORF">SIL87_11685</name>
</gene>
<sequence length="299" mass="32802">MIDKLEYLLALAREKHFGRAAEACGVTQPTFSAGIRVLEATLGMPLVERDSRFQGFTPEGERVLDWARQIVGDVRAMRADIGALKTGLTGLLRIAAIPTALATIAELTTPYRARHPGVRFSIQSCTSNEVLRRLENFEVDAGVTYLDNEPIGRNRVVPLYQERYRLLTAADAPLGHREQIAWAELAAIPLCLLTPDMQNRRILDRLLHNAGIDLAPTLESNSIVVLVSHVQTGRWACVLPEKLAQIFGLTPKLRAIPIVAPEEVHSVGVILPNRDPMSPLVSALVQIATRHAEALADAP</sequence>
<dbReference type="SUPFAM" id="SSF46785">
    <property type="entry name" value="Winged helix' DNA-binding domain"/>
    <property type="match status" value="1"/>
</dbReference>
<evidence type="ECO:0000256" key="2">
    <source>
        <dbReference type="ARBA" id="ARBA00023015"/>
    </source>
</evidence>
<keyword evidence="7" id="KW-1185">Reference proteome</keyword>
<protein>
    <submittedName>
        <fullName evidence="6">LysR family transcriptional regulator</fullName>
    </submittedName>
</protein>
<dbReference type="FunFam" id="1.10.10.10:FF:000001">
    <property type="entry name" value="LysR family transcriptional regulator"/>
    <property type="match status" value="1"/>
</dbReference>
<dbReference type="PRINTS" id="PR00039">
    <property type="entry name" value="HTHLYSR"/>
</dbReference>
<evidence type="ECO:0000256" key="1">
    <source>
        <dbReference type="ARBA" id="ARBA00009437"/>
    </source>
</evidence>
<dbReference type="GO" id="GO:0003677">
    <property type="term" value="F:DNA binding"/>
    <property type="evidence" value="ECO:0007669"/>
    <property type="project" value="UniProtKB-KW"/>
</dbReference>
<dbReference type="InterPro" id="IPR036390">
    <property type="entry name" value="WH_DNA-bd_sf"/>
</dbReference>
<dbReference type="InterPro" id="IPR005119">
    <property type="entry name" value="LysR_subst-bd"/>
</dbReference>
<keyword evidence="2" id="KW-0805">Transcription regulation</keyword>